<dbReference type="OrthoDB" id="5089581at2759"/>
<keyword evidence="3" id="KW-1185">Reference proteome</keyword>
<dbReference type="Gene3D" id="3.80.10.10">
    <property type="entry name" value="Ribonuclease Inhibitor"/>
    <property type="match status" value="1"/>
</dbReference>
<reference evidence="2" key="1">
    <citation type="submission" date="2022-10" db="EMBL/GenBank/DDBJ databases">
        <title>Fusarium specimens isolated from Avocado Roots.</title>
        <authorList>
            <person name="Stajich J."/>
            <person name="Roper C."/>
            <person name="Heimlech-Rivalta G."/>
        </authorList>
    </citation>
    <scope>NUCLEOTIDE SEQUENCE</scope>
    <source>
        <strain evidence="2">CF00143</strain>
    </source>
</reference>
<dbReference type="SUPFAM" id="SSF52047">
    <property type="entry name" value="RNI-like"/>
    <property type="match status" value="1"/>
</dbReference>
<evidence type="ECO:0000313" key="2">
    <source>
        <dbReference type="EMBL" id="KAJ4017601.1"/>
    </source>
</evidence>
<dbReference type="AlphaFoldDB" id="A0A9W8UCQ9"/>
<evidence type="ECO:0008006" key="4">
    <source>
        <dbReference type="Google" id="ProtNLM"/>
    </source>
</evidence>
<dbReference type="InterPro" id="IPR032675">
    <property type="entry name" value="LRR_dom_sf"/>
</dbReference>
<dbReference type="Proteomes" id="UP001152130">
    <property type="component" value="Unassembled WGS sequence"/>
</dbReference>
<feature type="region of interest" description="Disordered" evidence="1">
    <location>
        <begin position="1"/>
        <end position="100"/>
    </location>
</feature>
<accession>A0A9W8UCQ9</accession>
<dbReference type="EMBL" id="JAPDHF010000005">
    <property type="protein sequence ID" value="KAJ4017601.1"/>
    <property type="molecule type" value="Genomic_DNA"/>
</dbReference>
<name>A0A9W8UCQ9_9HYPO</name>
<evidence type="ECO:0000256" key="1">
    <source>
        <dbReference type="SAM" id="MobiDB-lite"/>
    </source>
</evidence>
<proteinExistence type="predicted"/>
<sequence length="522" mass="59296">MPKPEVTPGRQEQESVLRCPKRRFSQTACPPWDPGPSPPMSPKRPRTTTYTPVSPTDSIQGEQSMSSQGDPVPPAPAHGEQSVPSQDDRVAPDPARQPTKQGRFHTDIYLLILDEVIAGKQRDGSQSEWKETLMSLACTSRLLQGIVEDRIYRYPSLLHWNPTMSGNSLDDVVNKFFLAIWAKPYRRSFVRGLELAYLGTCSNIQQLIDTVQLCPNLTHLTLEWAPHTLPTTLAEQTRGVARLLNSCSKVHHFTFIKYDQERPGQVNEVNRGCSEFYERLTSFTASATVSDLMATLSNHHLPDLKYFHWEPPLMRELYCLSNNKLLLEASKTCPALWALDWGITLINLPTLLEACKVWGPTLRSLKVYISDPVPNHISQILPELPHLEGLSVRTRHQITQSDIQAIVHYARSTPLRLQNISLTSEADPRNYPTPSRIDDDLANLIDAVHPTLESLHLEYDRPVRAEFIKHLAKAKRLHHFYVEIEGRPNDRHLQLISRECPRLKGIYFPSLSSARSFVPFRP</sequence>
<gene>
    <name evidence="2" type="ORF">NW766_003666</name>
</gene>
<protein>
    <recommendedName>
        <fullName evidence="4">F-box domain-containing protein</fullName>
    </recommendedName>
</protein>
<feature type="compositionally biased region" description="Polar residues" evidence="1">
    <location>
        <begin position="47"/>
        <end position="69"/>
    </location>
</feature>
<evidence type="ECO:0000313" key="3">
    <source>
        <dbReference type="Proteomes" id="UP001152130"/>
    </source>
</evidence>
<feature type="compositionally biased region" description="Pro residues" evidence="1">
    <location>
        <begin position="31"/>
        <end position="42"/>
    </location>
</feature>
<comment type="caution">
    <text evidence="2">The sequence shown here is derived from an EMBL/GenBank/DDBJ whole genome shotgun (WGS) entry which is preliminary data.</text>
</comment>
<organism evidence="2 3">
    <name type="scientific">Fusarium irregulare</name>
    <dbReference type="NCBI Taxonomy" id="2494466"/>
    <lineage>
        <taxon>Eukaryota</taxon>
        <taxon>Fungi</taxon>
        <taxon>Dikarya</taxon>
        <taxon>Ascomycota</taxon>
        <taxon>Pezizomycotina</taxon>
        <taxon>Sordariomycetes</taxon>
        <taxon>Hypocreomycetidae</taxon>
        <taxon>Hypocreales</taxon>
        <taxon>Nectriaceae</taxon>
        <taxon>Fusarium</taxon>
        <taxon>Fusarium incarnatum-equiseti species complex</taxon>
    </lineage>
</organism>